<dbReference type="Pfam" id="PF04149">
    <property type="entry name" value="DUF397"/>
    <property type="match status" value="1"/>
</dbReference>
<feature type="domain" description="DUF397" evidence="1">
    <location>
        <begin position="5"/>
        <end position="56"/>
    </location>
</feature>
<evidence type="ECO:0000259" key="1">
    <source>
        <dbReference type="Pfam" id="PF04149"/>
    </source>
</evidence>
<dbReference type="Proteomes" id="UP001180754">
    <property type="component" value="Unassembled WGS sequence"/>
</dbReference>
<dbReference type="InterPro" id="IPR007278">
    <property type="entry name" value="DUF397"/>
</dbReference>
<evidence type="ECO:0000313" key="3">
    <source>
        <dbReference type="Proteomes" id="UP001180754"/>
    </source>
</evidence>
<name>A0ABU2XIQ5_9ACTN</name>
<comment type="caution">
    <text evidence="2">The sequence shown here is derived from an EMBL/GenBank/DDBJ whole genome shotgun (WGS) entry which is preliminary data.</text>
</comment>
<dbReference type="RefSeq" id="WP_311726297.1">
    <property type="nucleotide sequence ID" value="NZ_JAVRFD010000012.1"/>
</dbReference>
<dbReference type="EMBL" id="JAVRFD010000012">
    <property type="protein sequence ID" value="MDT0545810.1"/>
    <property type="molecule type" value="Genomic_DNA"/>
</dbReference>
<protein>
    <submittedName>
        <fullName evidence="2">DUF397 domain-containing protein</fullName>
    </submittedName>
</protein>
<keyword evidence="3" id="KW-1185">Reference proteome</keyword>
<organism evidence="2 3">
    <name type="scientific">Streptomyces lonegramiae</name>
    <dbReference type="NCBI Taxonomy" id="3075524"/>
    <lineage>
        <taxon>Bacteria</taxon>
        <taxon>Bacillati</taxon>
        <taxon>Actinomycetota</taxon>
        <taxon>Actinomycetes</taxon>
        <taxon>Kitasatosporales</taxon>
        <taxon>Streptomycetaceae</taxon>
        <taxon>Streptomyces</taxon>
    </lineage>
</organism>
<gene>
    <name evidence="2" type="ORF">RND15_24310</name>
</gene>
<accession>A0ABU2XIQ5</accession>
<sequence length="66" mass="7120">MPTDNWRKSSYSPNAGNCVYMATGESHTVRLRESDGPDVILTTRPATFGVFIRAVKAGAFDQLASG</sequence>
<proteinExistence type="predicted"/>
<reference evidence="2" key="1">
    <citation type="submission" date="2024-05" db="EMBL/GenBank/DDBJ databases">
        <title>30 novel species of actinomycetes from the DSMZ collection.</title>
        <authorList>
            <person name="Nouioui I."/>
        </authorList>
    </citation>
    <scope>NUCLEOTIDE SEQUENCE</scope>
    <source>
        <strain evidence="2">DSM 41529</strain>
    </source>
</reference>
<evidence type="ECO:0000313" key="2">
    <source>
        <dbReference type="EMBL" id="MDT0545810.1"/>
    </source>
</evidence>